<feature type="transmembrane region" description="Helical" evidence="1">
    <location>
        <begin position="29"/>
        <end position="50"/>
    </location>
</feature>
<organism evidence="2 3">
    <name type="scientific">Nodularia spumigena CENA596</name>
    <dbReference type="NCBI Taxonomy" id="1819295"/>
    <lineage>
        <taxon>Bacteria</taxon>
        <taxon>Bacillati</taxon>
        <taxon>Cyanobacteriota</taxon>
        <taxon>Cyanophyceae</taxon>
        <taxon>Nostocales</taxon>
        <taxon>Nodulariaceae</taxon>
        <taxon>Nodularia</taxon>
    </lineage>
</organism>
<name>A0A166KQV4_NODSP</name>
<keyword evidence="1" id="KW-0812">Transmembrane</keyword>
<dbReference type="Proteomes" id="UP000076555">
    <property type="component" value="Unassembled WGS sequence"/>
</dbReference>
<dbReference type="EMBL" id="LWAJ01000023">
    <property type="protein sequence ID" value="KZL51433.1"/>
    <property type="molecule type" value="Genomic_DNA"/>
</dbReference>
<feature type="transmembrane region" description="Helical" evidence="1">
    <location>
        <begin position="6"/>
        <end position="22"/>
    </location>
</feature>
<protein>
    <recommendedName>
        <fullName evidence="4">Oligosaccharide repeat unit polymerase</fullName>
    </recommendedName>
</protein>
<dbReference type="AlphaFoldDB" id="A0A166KQV4"/>
<feature type="transmembrane region" description="Helical" evidence="1">
    <location>
        <begin position="105"/>
        <end position="127"/>
    </location>
</feature>
<sequence>MAGILLYLLNFIPLIINFWISFKNKRVYCVFFVGLLLQHVVNLFTINQLLEYFDEQVLIKGQILMLIGNSIYFLYLISIDFQVLKKPKVNLENIINDSKPKINNTYFWFIITTSIVSIACLVFSVGISSLINDNWQLRRNNTDTGLLFRLGIQLTFSFYPFIYFLWIKRKPLLFVTSLMLGVTFVLVSGSRASAITLPGVAFFWVMYNKDNYRKKLKTLFLTGSISFLVHNFLRLIRGFGIQFLLNPTKYFENILSNSDFSGGESSTYQTYLFLIGSNLQSVNDHISNPLGTTLLRIFYIYIPSSLWIEKPMDITYEIWAHALSGGLLNDNSYLKTLLLLIQQGKFGSLHPVFWGDAFYNLGILGVIIYPLFFGCIFTLIEYFLHYLLRKHELGLITVFCILPVIASGYLFVSRGNIVIGMGYIAHLVPMFLTMYFIFKLITKYFHLPWLL</sequence>
<evidence type="ECO:0000313" key="2">
    <source>
        <dbReference type="EMBL" id="KZL51433.1"/>
    </source>
</evidence>
<dbReference type="OrthoDB" id="6415259at2"/>
<evidence type="ECO:0000313" key="3">
    <source>
        <dbReference type="Proteomes" id="UP000076555"/>
    </source>
</evidence>
<keyword evidence="1" id="KW-1133">Transmembrane helix</keyword>
<evidence type="ECO:0008006" key="4">
    <source>
        <dbReference type="Google" id="ProtNLM"/>
    </source>
</evidence>
<dbReference type="RefSeq" id="WP_063871393.1">
    <property type="nucleotide sequence ID" value="NZ_CAWMRI010000023.1"/>
</dbReference>
<feature type="transmembrane region" description="Helical" evidence="1">
    <location>
        <begin position="392"/>
        <end position="411"/>
    </location>
</feature>
<feature type="transmembrane region" description="Helical" evidence="1">
    <location>
        <begin position="357"/>
        <end position="380"/>
    </location>
</feature>
<evidence type="ECO:0000256" key="1">
    <source>
        <dbReference type="SAM" id="Phobius"/>
    </source>
</evidence>
<feature type="transmembrane region" description="Helical" evidence="1">
    <location>
        <begin position="178"/>
        <end position="207"/>
    </location>
</feature>
<proteinExistence type="predicted"/>
<gene>
    <name evidence="2" type="ORF">A2T98_02340</name>
</gene>
<accession>A0A166KQV4</accession>
<feature type="transmembrane region" description="Helical" evidence="1">
    <location>
        <begin position="147"/>
        <end position="166"/>
    </location>
</feature>
<reference evidence="2 3" key="1">
    <citation type="submission" date="2016-04" db="EMBL/GenBank/DDBJ databases">
        <title>Draft Genome Assembly of the Bloom-forming Cyanobacterium Nodularia spumigena Strain CENA596 in Shrimp Production Ponds.</title>
        <authorList>
            <person name="Popin R.V."/>
            <person name="Rigonato J."/>
            <person name="Abreu V.A."/>
            <person name="Andreote A.P."/>
            <person name="Silveira S.B."/>
            <person name="Odebrecht C."/>
            <person name="Fiore M.F."/>
        </authorList>
    </citation>
    <scope>NUCLEOTIDE SEQUENCE [LARGE SCALE GENOMIC DNA]</scope>
    <source>
        <strain evidence="2 3">CENA596</strain>
    </source>
</reference>
<keyword evidence="1" id="KW-0472">Membrane</keyword>
<comment type="caution">
    <text evidence="2">The sequence shown here is derived from an EMBL/GenBank/DDBJ whole genome shotgun (WGS) entry which is preliminary data.</text>
</comment>
<feature type="transmembrane region" description="Helical" evidence="1">
    <location>
        <begin position="62"/>
        <end position="84"/>
    </location>
</feature>
<feature type="transmembrane region" description="Helical" evidence="1">
    <location>
        <begin position="417"/>
        <end position="438"/>
    </location>
</feature>